<organism evidence="8 9">
    <name type="scientific">Candidatus Campbellbacteria bacterium RIFOXYC2_FULL_35_25</name>
    <dbReference type="NCBI Taxonomy" id="1797582"/>
    <lineage>
        <taxon>Bacteria</taxon>
        <taxon>Candidatus Campbelliibacteriota</taxon>
    </lineage>
</organism>
<comment type="caution">
    <text evidence="8">The sequence shown here is derived from an EMBL/GenBank/DDBJ whole genome shotgun (WGS) entry which is preliminary data.</text>
</comment>
<feature type="domain" description="Ionotropic glutamate receptor C-terminal" evidence="7">
    <location>
        <begin position="6"/>
        <end position="331"/>
    </location>
</feature>
<dbReference type="SUPFAM" id="SSF53850">
    <property type="entry name" value="Periplasmic binding protein-like II"/>
    <property type="match status" value="1"/>
</dbReference>
<dbReference type="SMART" id="SM00079">
    <property type="entry name" value="PBPe"/>
    <property type="match status" value="1"/>
</dbReference>
<evidence type="ECO:0000313" key="8">
    <source>
        <dbReference type="EMBL" id="OGD67151.1"/>
    </source>
</evidence>
<feature type="transmembrane region" description="Helical" evidence="5">
    <location>
        <begin position="117"/>
        <end position="137"/>
    </location>
</feature>
<keyword evidence="3" id="KW-0732">Signal</keyword>
<dbReference type="Proteomes" id="UP000179003">
    <property type="component" value="Unassembled WGS sequence"/>
</dbReference>
<evidence type="ECO:0000256" key="3">
    <source>
        <dbReference type="ARBA" id="ARBA00022729"/>
    </source>
</evidence>
<proteinExistence type="inferred from homology"/>
<name>A0A1F5EID8_9BACT</name>
<dbReference type="InterPro" id="IPR001638">
    <property type="entry name" value="Solute-binding_3/MltF_N"/>
</dbReference>
<protein>
    <recommendedName>
        <fullName evidence="10">Solute-binding protein family 3/N-terminal domain-containing protein</fullName>
    </recommendedName>
</protein>
<feature type="domain" description="Solute-binding protein family 3/N-terminal" evidence="6">
    <location>
        <begin position="6"/>
        <end position="331"/>
    </location>
</feature>
<dbReference type="Pfam" id="PF00497">
    <property type="entry name" value="SBP_bac_3"/>
    <property type="match status" value="1"/>
</dbReference>
<dbReference type="Pfam" id="PF07885">
    <property type="entry name" value="Ion_trans_2"/>
    <property type="match status" value="1"/>
</dbReference>
<evidence type="ECO:0000313" key="9">
    <source>
        <dbReference type="Proteomes" id="UP000179003"/>
    </source>
</evidence>
<dbReference type="GO" id="GO:0015276">
    <property type="term" value="F:ligand-gated monoatomic ion channel activity"/>
    <property type="evidence" value="ECO:0007669"/>
    <property type="project" value="InterPro"/>
</dbReference>
<dbReference type="STRING" id="1797582.A2442_02015"/>
<dbReference type="PANTHER" id="PTHR35936">
    <property type="entry name" value="MEMBRANE-BOUND LYTIC MUREIN TRANSGLYCOSYLASE F"/>
    <property type="match status" value="1"/>
</dbReference>
<comment type="similarity">
    <text evidence="2 4">Belongs to the bacterial solute-binding protein 3 family.</text>
</comment>
<evidence type="ECO:0000256" key="5">
    <source>
        <dbReference type="SAM" id="Phobius"/>
    </source>
</evidence>
<evidence type="ECO:0000256" key="4">
    <source>
        <dbReference type="RuleBase" id="RU003744"/>
    </source>
</evidence>
<dbReference type="Gene3D" id="3.40.190.10">
    <property type="entry name" value="Periplasmic binding protein-like II"/>
    <property type="match status" value="3"/>
</dbReference>
<dbReference type="PRINTS" id="PR00169">
    <property type="entry name" value="KCHANNEL"/>
</dbReference>
<dbReference type="GO" id="GO:0016020">
    <property type="term" value="C:membrane"/>
    <property type="evidence" value="ECO:0007669"/>
    <property type="project" value="InterPro"/>
</dbReference>
<dbReference type="Gene3D" id="1.10.287.70">
    <property type="match status" value="1"/>
</dbReference>
<dbReference type="SMART" id="SM00062">
    <property type="entry name" value="PBPb"/>
    <property type="match status" value="1"/>
</dbReference>
<evidence type="ECO:0008006" key="10">
    <source>
        <dbReference type="Google" id="ProtNLM"/>
    </source>
</evidence>
<dbReference type="InterPro" id="IPR013099">
    <property type="entry name" value="K_chnl_dom"/>
</dbReference>
<keyword evidence="5" id="KW-1133">Transmembrane helix</keyword>
<dbReference type="InterPro" id="IPR018313">
    <property type="entry name" value="SBP_3_CS"/>
</dbReference>
<comment type="subcellular location">
    <subcellularLocation>
        <location evidence="1">Cell envelope</location>
    </subcellularLocation>
</comment>
<dbReference type="PROSITE" id="PS01039">
    <property type="entry name" value="SBP_BACTERIAL_3"/>
    <property type="match status" value="1"/>
</dbReference>
<feature type="transmembrane region" description="Helical" evidence="5">
    <location>
        <begin position="179"/>
        <end position="199"/>
    </location>
</feature>
<evidence type="ECO:0000256" key="2">
    <source>
        <dbReference type="ARBA" id="ARBA00010333"/>
    </source>
</evidence>
<dbReference type="SUPFAM" id="SSF81324">
    <property type="entry name" value="Voltage-gated potassium channels"/>
    <property type="match status" value="1"/>
</dbReference>
<accession>A0A1F5EID8</accession>
<keyword evidence="5" id="KW-0472">Membrane</keyword>
<gene>
    <name evidence="8" type="ORF">A2442_02015</name>
</gene>
<sequence>MVYDKKLKIGVHDFKPVVFQKDGKWTGFEIEVWEKIAQTLNLQYEFVEDKSFPDLLTKTSEGEYDLAIAGITRTLERTKKLDMSFFTLDTGLGIATIPTQSFSAKDLFRGLFSKQTAILLFILILFSLISANIYWFIESGLSVSAKYSQGVFESLWWSIVTFSTIGYGDVIPASFGGKVFGMFSILSGLAIFGLYIGQLSSSLTLTKMKSKISSAGDLANKKIGVKKGTTAKDVVKAKHGHVIEFESLSEAYDALESQSIDAVVADLPVLQDQMRERDFVLVGGAFARQTYAFASPRKKDNEELLEQIDQAIIGLQESGEYENIYEAYFTN</sequence>
<evidence type="ECO:0000259" key="6">
    <source>
        <dbReference type="SMART" id="SM00062"/>
    </source>
</evidence>
<dbReference type="GO" id="GO:0030313">
    <property type="term" value="C:cell envelope"/>
    <property type="evidence" value="ECO:0007669"/>
    <property type="project" value="UniProtKB-SubCell"/>
</dbReference>
<reference evidence="8 9" key="1">
    <citation type="journal article" date="2016" name="Nat. Commun.">
        <title>Thousands of microbial genomes shed light on interconnected biogeochemical processes in an aquifer system.</title>
        <authorList>
            <person name="Anantharaman K."/>
            <person name="Brown C.T."/>
            <person name="Hug L.A."/>
            <person name="Sharon I."/>
            <person name="Castelle C.J."/>
            <person name="Probst A.J."/>
            <person name="Thomas B.C."/>
            <person name="Singh A."/>
            <person name="Wilkins M.J."/>
            <person name="Karaoz U."/>
            <person name="Brodie E.L."/>
            <person name="Williams K.H."/>
            <person name="Hubbard S.S."/>
            <person name="Banfield J.F."/>
        </authorList>
    </citation>
    <scope>NUCLEOTIDE SEQUENCE [LARGE SCALE GENOMIC DNA]</scope>
</reference>
<evidence type="ECO:0000256" key="1">
    <source>
        <dbReference type="ARBA" id="ARBA00004196"/>
    </source>
</evidence>
<keyword evidence="5" id="KW-0812">Transmembrane</keyword>
<dbReference type="AlphaFoldDB" id="A0A1F5EID8"/>
<evidence type="ECO:0000259" key="7">
    <source>
        <dbReference type="SMART" id="SM00079"/>
    </source>
</evidence>
<dbReference type="EMBL" id="MFAE01000008">
    <property type="protein sequence ID" value="OGD67151.1"/>
    <property type="molecule type" value="Genomic_DNA"/>
</dbReference>
<dbReference type="InterPro" id="IPR001320">
    <property type="entry name" value="Iontro_rcpt_C"/>
</dbReference>